<evidence type="ECO:0000256" key="3">
    <source>
        <dbReference type="ARBA" id="ARBA00022490"/>
    </source>
</evidence>
<dbReference type="GO" id="GO:0030254">
    <property type="term" value="P:protein secretion by the type III secretion system"/>
    <property type="evidence" value="ECO:0007669"/>
    <property type="project" value="InterPro"/>
</dbReference>
<comment type="subcellular location">
    <subcellularLocation>
        <location evidence="1">Cytoplasm</location>
    </subcellularLocation>
</comment>
<dbReference type="InterPro" id="IPR012842">
    <property type="entry name" value="T3SS_SctL/SctL2"/>
</dbReference>
<keyword evidence="6" id="KW-0175">Coiled coil</keyword>
<evidence type="ECO:0000256" key="6">
    <source>
        <dbReference type="SAM" id="Coils"/>
    </source>
</evidence>
<comment type="caution">
    <text evidence="7">The sequence shown here is derived from an EMBL/GenBank/DDBJ whole genome shotgun (WGS) entry which is preliminary data.</text>
</comment>
<dbReference type="Gene3D" id="1.20.5.2950">
    <property type="match status" value="1"/>
</dbReference>
<dbReference type="Pfam" id="PF06188">
    <property type="entry name" value="HrpE"/>
    <property type="match status" value="1"/>
</dbReference>
<feature type="coiled-coil region" evidence="6">
    <location>
        <begin position="22"/>
        <end position="56"/>
    </location>
</feature>
<protein>
    <submittedName>
        <fullName evidence="7">Type III secretion system stator protein SctL</fullName>
    </submittedName>
</protein>
<comment type="similarity">
    <text evidence="5">Belongs to the SctL stator family.</text>
</comment>
<dbReference type="InterPro" id="IPR009335">
    <property type="entry name" value="T3SS_HrpE/ATPase_suE"/>
</dbReference>
<keyword evidence="2" id="KW-0813">Transport</keyword>
<dbReference type="EMBL" id="JAGGOB010000020">
    <property type="protein sequence ID" value="MBT2329010.1"/>
    <property type="molecule type" value="Genomic_DNA"/>
</dbReference>
<dbReference type="Proteomes" id="UP000692896">
    <property type="component" value="Unassembled WGS sequence"/>
</dbReference>
<dbReference type="GO" id="GO:0005737">
    <property type="term" value="C:cytoplasm"/>
    <property type="evidence" value="ECO:0007669"/>
    <property type="project" value="UniProtKB-SubCell"/>
</dbReference>
<dbReference type="NCBIfam" id="TIGR02499">
    <property type="entry name" value="HrpE_YscL_not"/>
    <property type="match status" value="1"/>
</dbReference>
<dbReference type="RefSeq" id="WP_214917908.1">
    <property type="nucleotide sequence ID" value="NZ_JAGGNX010000022.1"/>
</dbReference>
<evidence type="ECO:0000256" key="5">
    <source>
        <dbReference type="ARBA" id="ARBA00024335"/>
    </source>
</evidence>
<proteinExistence type="inferred from homology"/>
<reference evidence="7" key="1">
    <citation type="submission" date="2021-03" db="EMBL/GenBank/DDBJ databases">
        <title>Genomic analysis provides insights into the functional capacity of soil bacteria communities inhabiting an altitudinal gradient in the Atacama Desert.</title>
        <authorList>
            <person name="Gonzalez M."/>
            <person name="Maldonado J."/>
            <person name="Maza F."/>
            <person name="Hodar C."/>
            <person name="Cortes M."/>
            <person name="Palma R."/>
            <person name="Andreani C."/>
            <person name="Gaete A."/>
            <person name="Vasquez-Dean J."/>
            <person name="Acuna V."/>
            <person name="Aguado M."/>
            <person name="Mandakovic D."/>
            <person name="Latorre M."/>
            <person name="Orellana A."/>
            <person name="Gutierrez R."/>
            <person name="Montecino M."/>
            <person name="Allende M."/>
            <person name="Maass A."/>
            <person name="Cambiazo V."/>
        </authorList>
    </citation>
    <scope>NUCLEOTIDE SEQUENCE</scope>
    <source>
        <strain evidence="7">ISL-25</strain>
    </source>
</reference>
<sequence>MLTRRSLTLSRHQTPLDSAVVRREALEQRVQADQLLEQAEQRAQSIIRDAQDTAQTLRQHAAEEARAEVWRQAEGVLGAWQQQREAMWEAIIEHADGVLQRALQQLLGEVPDSARIQGVLRQLAACQRHDEAAVVHCHPDWLDRVSARLASTQDCQWSVRADPLLASDTLCLRSDQGSFVLGWQALERVVWPGENLTPH</sequence>
<name>A0A944DLF4_PSEFL</name>
<evidence type="ECO:0000256" key="1">
    <source>
        <dbReference type="ARBA" id="ARBA00004496"/>
    </source>
</evidence>
<evidence type="ECO:0000313" key="7">
    <source>
        <dbReference type="EMBL" id="MBT2329010.1"/>
    </source>
</evidence>
<evidence type="ECO:0000256" key="2">
    <source>
        <dbReference type="ARBA" id="ARBA00022448"/>
    </source>
</evidence>
<organism evidence="7 8">
    <name type="scientific">Pseudomonas fluorescens</name>
    <dbReference type="NCBI Taxonomy" id="294"/>
    <lineage>
        <taxon>Bacteria</taxon>
        <taxon>Pseudomonadati</taxon>
        <taxon>Pseudomonadota</taxon>
        <taxon>Gammaproteobacteria</taxon>
        <taxon>Pseudomonadales</taxon>
        <taxon>Pseudomonadaceae</taxon>
        <taxon>Pseudomonas</taxon>
    </lineage>
</organism>
<keyword evidence="3" id="KW-0963">Cytoplasm</keyword>
<dbReference type="AlphaFoldDB" id="A0A944DLF4"/>
<evidence type="ECO:0000313" key="8">
    <source>
        <dbReference type="Proteomes" id="UP000692896"/>
    </source>
</evidence>
<gene>
    <name evidence="7" type="primary">sctL</name>
    <name evidence="7" type="ORF">J7E47_09790</name>
</gene>
<evidence type="ECO:0000256" key="4">
    <source>
        <dbReference type="ARBA" id="ARBA00022927"/>
    </source>
</evidence>
<keyword evidence="4" id="KW-0653">Protein transport</keyword>
<accession>A0A944DLF4</accession>